<feature type="transmembrane region" description="Helical" evidence="1">
    <location>
        <begin position="6"/>
        <end position="26"/>
    </location>
</feature>
<accession>A0A939BTG7</accession>
<feature type="transmembrane region" description="Helical" evidence="1">
    <location>
        <begin position="182"/>
        <end position="205"/>
    </location>
</feature>
<dbReference type="AlphaFoldDB" id="A0A939BTG7"/>
<name>A0A939BTG7_9BACL</name>
<evidence type="ECO:0000313" key="2">
    <source>
        <dbReference type="EMBL" id="MBM7591812.1"/>
    </source>
</evidence>
<keyword evidence="1" id="KW-0472">Membrane</keyword>
<feature type="transmembrane region" description="Helical" evidence="1">
    <location>
        <begin position="96"/>
        <end position="120"/>
    </location>
</feature>
<proteinExistence type="predicted"/>
<dbReference type="PANTHER" id="PTHR36111:SF2">
    <property type="entry name" value="INNER MEMBRANE PROTEIN"/>
    <property type="match status" value="1"/>
</dbReference>
<evidence type="ECO:0000256" key="1">
    <source>
        <dbReference type="SAM" id="Phobius"/>
    </source>
</evidence>
<keyword evidence="3" id="KW-1185">Reference proteome</keyword>
<feature type="transmembrane region" description="Helical" evidence="1">
    <location>
        <begin position="217"/>
        <end position="238"/>
    </location>
</feature>
<feature type="transmembrane region" description="Helical" evidence="1">
    <location>
        <begin position="33"/>
        <end position="50"/>
    </location>
</feature>
<feature type="transmembrane region" description="Helical" evidence="1">
    <location>
        <begin position="140"/>
        <end position="170"/>
    </location>
</feature>
<protein>
    <submittedName>
        <fullName evidence="2">Membrane protein YqgA involved in biofilm formation</fullName>
    </submittedName>
</protein>
<dbReference type="EMBL" id="JAFBEB010000015">
    <property type="protein sequence ID" value="MBM7591812.1"/>
    <property type="molecule type" value="Genomic_DNA"/>
</dbReference>
<evidence type="ECO:0000313" key="3">
    <source>
        <dbReference type="Proteomes" id="UP000717624"/>
    </source>
</evidence>
<dbReference type="InterPro" id="IPR007563">
    <property type="entry name" value="DUF554"/>
</dbReference>
<gene>
    <name evidence="2" type="ORF">JOD01_003464</name>
</gene>
<keyword evidence="1" id="KW-0812">Transmembrane</keyword>
<sequence>MILLGTIVNAAAIFVGALIGRLLSGIPAAIRQTVMQGIGLVVIILGLKMSMQTENFILLIVSIVVGSIFGGFLKIEAKLDQFGRWLEKKVGGKKEGSIATGFVTATLVYCIGAMAVLGAMDSGLRGNHDILYTKAMMDGFSAIIFSSTLGIGVALSAVPVFLYQGAIALLSTQINQFVSQELLDQILVEVTAVGGLMIIGIGINIMELRKVNVANMLPGLLIAAIGVPFVQWLTVIFAH</sequence>
<dbReference type="RefSeq" id="WP_204519496.1">
    <property type="nucleotide sequence ID" value="NZ_BAABIN010000036.1"/>
</dbReference>
<organism evidence="2 3">
    <name type="scientific">Brevibacillus fulvus</name>
    <dbReference type="NCBI Taxonomy" id="1125967"/>
    <lineage>
        <taxon>Bacteria</taxon>
        <taxon>Bacillati</taxon>
        <taxon>Bacillota</taxon>
        <taxon>Bacilli</taxon>
        <taxon>Bacillales</taxon>
        <taxon>Paenibacillaceae</taxon>
        <taxon>Brevibacillus</taxon>
    </lineage>
</organism>
<dbReference type="Pfam" id="PF04474">
    <property type="entry name" value="DUF554"/>
    <property type="match status" value="1"/>
</dbReference>
<reference evidence="2" key="1">
    <citation type="submission" date="2021-01" db="EMBL/GenBank/DDBJ databases">
        <title>Genomic Encyclopedia of Type Strains, Phase IV (KMG-IV): sequencing the most valuable type-strain genomes for metagenomic binning, comparative biology and taxonomic classification.</title>
        <authorList>
            <person name="Goeker M."/>
        </authorList>
    </citation>
    <scope>NUCLEOTIDE SEQUENCE</scope>
    <source>
        <strain evidence="2">DSM 25523</strain>
    </source>
</reference>
<comment type="caution">
    <text evidence="2">The sequence shown here is derived from an EMBL/GenBank/DDBJ whole genome shotgun (WGS) entry which is preliminary data.</text>
</comment>
<feature type="transmembrane region" description="Helical" evidence="1">
    <location>
        <begin position="56"/>
        <end position="75"/>
    </location>
</feature>
<dbReference type="PANTHER" id="PTHR36111">
    <property type="entry name" value="INNER MEMBRANE PROTEIN-RELATED"/>
    <property type="match status" value="1"/>
</dbReference>
<keyword evidence="1" id="KW-1133">Transmembrane helix</keyword>
<dbReference type="Proteomes" id="UP000717624">
    <property type="component" value="Unassembled WGS sequence"/>
</dbReference>